<evidence type="ECO:0000313" key="2">
    <source>
        <dbReference type="EMBL" id="MFD2868949.1"/>
    </source>
</evidence>
<gene>
    <name evidence="2" type="ORF">ACFSY7_10620</name>
</gene>
<evidence type="ECO:0000313" key="3">
    <source>
        <dbReference type="Proteomes" id="UP001597568"/>
    </source>
</evidence>
<dbReference type="Proteomes" id="UP001597568">
    <property type="component" value="Unassembled WGS sequence"/>
</dbReference>
<comment type="caution">
    <text evidence="2">The sequence shown here is derived from an EMBL/GenBank/DDBJ whole genome shotgun (WGS) entry which is preliminary data.</text>
</comment>
<name>A0ABW5Y0W5_9BACL</name>
<evidence type="ECO:0000256" key="1">
    <source>
        <dbReference type="SAM" id="Phobius"/>
    </source>
</evidence>
<accession>A0ABW5Y0W5</accession>
<sequence length="108" mass="12692">MEKLGNWIIVFLGVVVTLSLSLLSSVNLSGSSELNTQKIDKNIEKLKDYSWFNDLYENEKHHRSFFVSLKIRKYLEGSWRVSKLIRSEKAQVKFIVMLEEVARLRNEE</sequence>
<keyword evidence="1" id="KW-1133">Transmembrane helix</keyword>
<protein>
    <submittedName>
        <fullName evidence="2">Nitrite reductase</fullName>
    </submittedName>
</protein>
<proteinExistence type="predicted"/>
<feature type="transmembrane region" description="Helical" evidence="1">
    <location>
        <begin position="6"/>
        <end position="28"/>
    </location>
</feature>
<reference evidence="3" key="1">
    <citation type="journal article" date="2019" name="Int. J. Syst. Evol. Microbiol.">
        <title>The Global Catalogue of Microorganisms (GCM) 10K type strain sequencing project: providing services to taxonomists for standard genome sequencing and annotation.</title>
        <authorList>
            <consortium name="The Broad Institute Genomics Platform"/>
            <consortium name="The Broad Institute Genome Sequencing Center for Infectious Disease"/>
            <person name="Wu L."/>
            <person name="Ma J."/>
        </authorList>
    </citation>
    <scope>NUCLEOTIDE SEQUENCE [LARGE SCALE GENOMIC DNA]</scope>
    <source>
        <strain evidence="3">KCTC 33522</strain>
    </source>
</reference>
<dbReference type="RefSeq" id="WP_380147815.1">
    <property type="nucleotide sequence ID" value="NZ_JBHUOR010000083.1"/>
</dbReference>
<organism evidence="2 3">
    <name type="scientific">Kurthia populi</name>
    <dbReference type="NCBI Taxonomy" id="1562132"/>
    <lineage>
        <taxon>Bacteria</taxon>
        <taxon>Bacillati</taxon>
        <taxon>Bacillota</taxon>
        <taxon>Bacilli</taxon>
        <taxon>Bacillales</taxon>
        <taxon>Caryophanaceae</taxon>
        <taxon>Kurthia</taxon>
    </lineage>
</organism>
<dbReference type="EMBL" id="JBHUOR010000083">
    <property type="protein sequence ID" value="MFD2868949.1"/>
    <property type="molecule type" value="Genomic_DNA"/>
</dbReference>
<keyword evidence="1" id="KW-0812">Transmembrane</keyword>
<keyword evidence="3" id="KW-1185">Reference proteome</keyword>
<keyword evidence="1" id="KW-0472">Membrane</keyword>